<gene>
    <name evidence="2" type="ORF">BD289DRAFT_87015</name>
</gene>
<accession>A0A2T2ZYQ2</accession>
<feature type="region of interest" description="Disordered" evidence="1">
    <location>
        <begin position="1"/>
        <end position="69"/>
    </location>
</feature>
<evidence type="ECO:0000313" key="3">
    <source>
        <dbReference type="Proteomes" id="UP000241462"/>
    </source>
</evidence>
<keyword evidence="3" id="KW-1185">Reference proteome</keyword>
<dbReference type="EMBL" id="KZ678556">
    <property type="protein sequence ID" value="PSR79734.1"/>
    <property type="molecule type" value="Genomic_DNA"/>
</dbReference>
<organism evidence="2 3">
    <name type="scientific">Coniella lustricola</name>
    <dbReference type="NCBI Taxonomy" id="2025994"/>
    <lineage>
        <taxon>Eukaryota</taxon>
        <taxon>Fungi</taxon>
        <taxon>Dikarya</taxon>
        <taxon>Ascomycota</taxon>
        <taxon>Pezizomycotina</taxon>
        <taxon>Sordariomycetes</taxon>
        <taxon>Sordariomycetidae</taxon>
        <taxon>Diaporthales</taxon>
        <taxon>Schizoparmaceae</taxon>
        <taxon>Coniella</taxon>
    </lineage>
</organism>
<evidence type="ECO:0000256" key="1">
    <source>
        <dbReference type="SAM" id="MobiDB-lite"/>
    </source>
</evidence>
<dbReference type="InParanoid" id="A0A2T2ZYQ2"/>
<sequence length="177" mass="18463">MEEERLQQRLLVKPPTSGTPLAPLSKRRLIAGPSHARPQSYIPPADFSCPLPRSLGDPGPGLDAATGPATGYATSQVTYKPVGVYSGVAPPSPSSSPHRQMMNQVLWSAPLPSGQPLTEYKSAQQQRHLQVSAGLGINLGGCNGGDNVLPGGQGQAFVQLAPMHALSSTKALVPQTI</sequence>
<dbReference type="Proteomes" id="UP000241462">
    <property type="component" value="Unassembled WGS sequence"/>
</dbReference>
<evidence type="ECO:0000313" key="2">
    <source>
        <dbReference type="EMBL" id="PSR79734.1"/>
    </source>
</evidence>
<reference evidence="2 3" key="1">
    <citation type="journal article" date="2018" name="Mycol. Prog.">
        <title>Coniella lustricola, a new species from submerged detritus.</title>
        <authorList>
            <person name="Raudabaugh D.B."/>
            <person name="Iturriaga T."/>
            <person name="Carver A."/>
            <person name="Mondo S."/>
            <person name="Pangilinan J."/>
            <person name="Lipzen A."/>
            <person name="He G."/>
            <person name="Amirebrahimi M."/>
            <person name="Grigoriev I.V."/>
            <person name="Miller A.N."/>
        </authorList>
    </citation>
    <scope>NUCLEOTIDE SEQUENCE [LARGE SCALE GENOMIC DNA]</scope>
    <source>
        <strain evidence="2 3">B22-T-1</strain>
    </source>
</reference>
<proteinExistence type="predicted"/>
<dbReference type="AlphaFoldDB" id="A0A2T2ZYQ2"/>
<protein>
    <submittedName>
        <fullName evidence="2">Uncharacterized protein</fullName>
    </submittedName>
</protein>
<name>A0A2T2ZYQ2_9PEZI</name>